<dbReference type="InterPro" id="IPR025688">
    <property type="entry name" value="PGDYG_prot"/>
</dbReference>
<evidence type="ECO:0000313" key="2">
    <source>
        <dbReference type="Proteomes" id="UP000054596"/>
    </source>
</evidence>
<protein>
    <recommendedName>
        <fullName evidence="3">PGDYG protein</fullName>
    </recommendedName>
</protein>
<keyword evidence="2" id="KW-1185">Reference proteome</keyword>
<dbReference type="Proteomes" id="UP000054596">
    <property type="component" value="Unassembled WGS sequence"/>
</dbReference>
<reference evidence="1" key="1">
    <citation type="submission" date="2016-01" db="EMBL/GenBank/DDBJ databases">
        <authorList>
            <person name="Peeters C."/>
        </authorList>
    </citation>
    <scope>NUCLEOTIDE SEQUENCE [LARGE SCALE GENOMIC DNA]</scope>
    <source>
        <strain evidence="1">LMG 29325</strain>
    </source>
</reference>
<dbReference type="OrthoDB" id="8967783at2"/>
<accession>A0A158CN30</accession>
<dbReference type="Pfam" id="PF14083">
    <property type="entry name" value="PGDYG"/>
    <property type="match status" value="1"/>
</dbReference>
<gene>
    <name evidence="1" type="ORF">AWB82_05620</name>
</gene>
<comment type="caution">
    <text evidence="1">The sequence shown here is derived from an EMBL/GenBank/DDBJ whole genome shotgun (WGS) entry which is preliminary data.</text>
</comment>
<dbReference type="EMBL" id="FCOJ02000053">
    <property type="protein sequence ID" value="SAK83755.1"/>
    <property type="molecule type" value="Genomic_DNA"/>
</dbReference>
<dbReference type="STRING" id="1777143.AWB82_05620"/>
<evidence type="ECO:0000313" key="1">
    <source>
        <dbReference type="EMBL" id="SAK83755.1"/>
    </source>
</evidence>
<name>A0A158CN30_9BURK</name>
<evidence type="ECO:0008006" key="3">
    <source>
        <dbReference type="Google" id="ProtNLM"/>
    </source>
</evidence>
<sequence length="149" mass="16659">MSDELSMPDLARNPDACRVMKRPVPVAVRFADSDGTCETLEGPVRFRAGDAIVTGTLNEQWPVARDRFDETYERVTEGIYRKRPVVAYALRLKSPVSVRVGAQRDVLEGQPGDWLIQYDEGEYGVVDPEVFARVYKRADEPGEPDAAAK</sequence>
<dbReference type="RefSeq" id="WP_086972607.1">
    <property type="nucleotide sequence ID" value="NZ_FCOJ02000053.1"/>
</dbReference>
<organism evidence="1 2">
    <name type="scientific">Caballeronia glebae</name>
    <dbReference type="NCBI Taxonomy" id="1777143"/>
    <lineage>
        <taxon>Bacteria</taxon>
        <taxon>Pseudomonadati</taxon>
        <taxon>Pseudomonadota</taxon>
        <taxon>Betaproteobacteria</taxon>
        <taxon>Burkholderiales</taxon>
        <taxon>Burkholderiaceae</taxon>
        <taxon>Caballeronia</taxon>
    </lineage>
</organism>
<proteinExistence type="predicted"/>
<dbReference type="AlphaFoldDB" id="A0A158CN30"/>